<dbReference type="InterPro" id="IPR045493">
    <property type="entry name" value="DUF6435"/>
</dbReference>
<name>A0A0Q1H5U4_9FLAO</name>
<dbReference type="PATRIC" id="fig|1547436.3.peg.598"/>
<keyword evidence="1" id="KW-0175">Coiled coil</keyword>
<reference evidence="2 3" key="1">
    <citation type="submission" date="2015-04" db="EMBL/GenBank/DDBJ databases">
        <title>Complete genome of flavobacterium.</title>
        <authorList>
            <person name="Kwon Y.M."/>
            <person name="Kim S.-J."/>
        </authorList>
    </citation>
    <scope>NUCLEOTIDE SEQUENCE [LARGE SCALE GENOMIC DNA]</scope>
    <source>
        <strain evidence="2 3">DK169</strain>
    </source>
</reference>
<gene>
    <name evidence="2" type="ORF">AAY42_02850</name>
</gene>
<evidence type="ECO:0000256" key="1">
    <source>
        <dbReference type="SAM" id="Coils"/>
    </source>
</evidence>
<sequence length="54" mass="6448">MFGLFKKKSEKEKLQEQYKKLLKEAHTLSTTNRKLSDEKTFEAEEVMKQLEKLS</sequence>
<dbReference type="EMBL" id="LCTZ01000002">
    <property type="protein sequence ID" value="KQC28949.1"/>
    <property type="molecule type" value="Genomic_DNA"/>
</dbReference>
<dbReference type="GO" id="GO:0016787">
    <property type="term" value="F:hydrolase activity"/>
    <property type="evidence" value="ECO:0007669"/>
    <property type="project" value="UniProtKB-KW"/>
</dbReference>
<evidence type="ECO:0000313" key="3">
    <source>
        <dbReference type="Proteomes" id="UP000050827"/>
    </source>
</evidence>
<keyword evidence="3" id="KW-1185">Reference proteome</keyword>
<accession>A0A0Q1H5U4</accession>
<proteinExistence type="predicted"/>
<dbReference type="NCBIfam" id="NF033487">
    <property type="entry name" value="Lacal_2735_fam"/>
    <property type="match status" value="1"/>
</dbReference>
<dbReference type="OrthoDB" id="1123018at2"/>
<organism evidence="2 3">
    <name type="scientific">Flagellimonas eckloniae</name>
    <dbReference type="NCBI Taxonomy" id="346185"/>
    <lineage>
        <taxon>Bacteria</taxon>
        <taxon>Pseudomonadati</taxon>
        <taxon>Bacteroidota</taxon>
        <taxon>Flavobacteriia</taxon>
        <taxon>Flavobacteriales</taxon>
        <taxon>Flavobacteriaceae</taxon>
        <taxon>Flagellimonas</taxon>
    </lineage>
</organism>
<dbReference type="STRING" id="346185.AAY42_02850"/>
<protein>
    <submittedName>
        <fullName evidence="2">GTP cyclohydrolase I</fullName>
    </submittedName>
</protein>
<dbReference type="Pfam" id="PF20027">
    <property type="entry name" value="DUF6435"/>
    <property type="match status" value="1"/>
</dbReference>
<keyword evidence="2" id="KW-0378">Hydrolase</keyword>
<dbReference type="RefSeq" id="WP_055392495.1">
    <property type="nucleotide sequence ID" value="NZ_LCTZ01000002.1"/>
</dbReference>
<evidence type="ECO:0000313" key="2">
    <source>
        <dbReference type="EMBL" id="KQC28949.1"/>
    </source>
</evidence>
<feature type="coiled-coil region" evidence="1">
    <location>
        <begin position="4"/>
        <end position="38"/>
    </location>
</feature>
<dbReference type="AlphaFoldDB" id="A0A0Q1H5U4"/>
<comment type="caution">
    <text evidence="2">The sequence shown here is derived from an EMBL/GenBank/DDBJ whole genome shotgun (WGS) entry which is preliminary data.</text>
</comment>
<dbReference type="Proteomes" id="UP000050827">
    <property type="component" value="Unassembled WGS sequence"/>
</dbReference>